<dbReference type="Pfam" id="PF00888">
    <property type="entry name" value="Cullin"/>
    <property type="match status" value="1"/>
</dbReference>
<dbReference type="Gene3D" id="1.20.1310.10">
    <property type="entry name" value="Cullin Repeats"/>
    <property type="match status" value="1"/>
</dbReference>
<dbReference type="InterPro" id="IPR001373">
    <property type="entry name" value="Cullin_N"/>
</dbReference>
<evidence type="ECO:0000313" key="5">
    <source>
        <dbReference type="Proteomes" id="UP001175271"/>
    </source>
</evidence>
<protein>
    <recommendedName>
        <fullName evidence="3">Cullin N-terminal domain-containing protein</fullName>
    </recommendedName>
</protein>
<evidence type="ECO:0000256" key="1">
    <source>
        <dbReference type="ARBA" id="ARBA00006019"/>
    </source>
</evidence>
<comment type="similarity">
    <text evidence="1">Belongs to the cullin family.</text>
</comment>
<feature type="domain" description="Cullin N-terminal" evidence="3">
    <location>
        <begin position="8"/>
        <end position="152"/>
    </location>
</feature>
<dbReference type="Proteomes" id="UP001175271">
    <property type="component" value="Unassembled WGS sequence"/>
</dbReference>
<keyword evidence="2" id="KW-0833">Ubl conjugation pathway</keyword>
<evidence type="ECO:0000259" key="3">
    <source>
        <dbReference type="Pfam" id="PF00888"/>
    </source>
</evidence>
<gene>
    <name evidence="4" type="ORF">QR680_014806</name>
</gene>
<evidence type="ECO:0000313" key="4">
    <source>
        <dbReference type="EMBL" id="KAK0420641.1"/>
    </source>
</evidence>
<keyword evidence="5" id="KW-1185">Reference proteome</keyword>
<dbReference type="AlphaFoldDB" id="A0AA39IBR6"/>
<evidence type="ECO:0000256" key="2">
    <source>
        <dbReference type="ARBA" id="ARBA00022786"/>
    </source>
</evidence>
<dbReference type="SUPFAM" id="SSF74788">
    <property type="entry name" value="Cullin repeat-like"/>
    <property type="match status" value="1"/>
</dbReference>
<dbReference type="InterPro" id="IPR016159">
    <property type="entry name" value="Cullin_repeat-like_dom_sf"/>
</dbReference>
<dbReference type="EMBL" id="JAUCMV010000002">
    <property type="protein sequence ID" value="KAK0420641.1"/>
    <property type="molecule type" value="Genomic_DNA"/>
</dbReference>
<sequence>MATFKTSWMTIKPTLEKILSTTAITRKEFVVVLQIIHDLCNMDWHHSQAISKAELLYYSLDELITEYVSNKALELEICENHEGRLREYESAWRKFKKSIEVLSVIFRSFNNHWAGSFNNSLDRNESHRQVTDTSTLCIDIWKREMLEKSCAAIKKSIDQMKLNLSANTGSNWEFHNV</sequence>
<organism evidence="4 5">
    <name type="scientific">Steinernema hermaphroditum</name>
    <dbReference type="NCBI Taxonomy" id="289476"/>
    <lineage>
        <taxon>Eukaryota</taxon>
        <taxon>Metazoa</taxon>
        <taxon>Ecdysozoa</taxon>
        <taxon>Nematoda</taxon>
        <taxon>Chromadorea</taxon>
        <taxon>Rhabditida</taxon>
        <taxon>Tylenchina</taxon>
        <taxon>Panagrolaimomorpha</taxon>
        <taxon>Strongyloidoidea</taxon>
        <taxon>Steinernematidae</taxon>
        <taxon>Steinernema</taxon>
    </lineage>
</organism>
<proteinExistence type="inferred from homology"/>
<name>A0AA39IBR6_9BILA</name>
<comment type="caution">
    <text evidence="4">The sequence shown here is derived from an EMBL/GenBank/DDBJ whole genome shotgun (WGS) entry which is preliminary data.</text>
</comment>
<dbReference type="GO" id="GO:0006511">
    <property type="term" value="P:ubiquitin-dependent protein catabolic process"/>
    <property type="evidence" value="ECO:0007669"/>
    <property type="project" value="InterPro"/>
</dbReference>
<dbReference type="GO" id="GO:0031625">
    <property type="term" value="F:ubiquitin protein ligase binding"/>
    <property type="evidence" value="ECO:0007669"/>
    <property type="project" value="InterPro"/>
</dbReference>
<accession>A0AA39IBR6</accession>
<reference evidence="4" key="1">
    <citation type="submission" date="2023-06" db="EMBL/GenBank/DDBJ databases">
        <title>Genomic analysis of the entomopathogenic nematode Steinernema hermaphroditum.</title>
        <authorList>
            <person name="Schwarz E.M."/>
            <person name="Heppert J.K."/>
            <person name="Baniya A."/>
            <person name="Schwartz H.T."/>
            <person name="Tan C.-H."/>
            <person name="Antoshechkin I."/>
            <person name="Sternberg P.W."/>
            <person name="Goodrich-Blair H."/>
            <person name="Dillman A.R."/>
        </authorList>
    </citation>
    <scope>NUCLEOTIDE SEQUENCE</scope>
    <source>
        <strain evidence="4">PS9179</strain>
        <tissue evidence="4">Whole animal</tissue>
    </source>
</reference>